<feature type="region of interest" description="Disordered" evidence="2">
    <location>
        <begin position="1"/>
        <end position="119"/>
    </location>
</feature>
<comment type="caution">
    <text evidence="3">The sequence shown here is derived from an EMBL/GenBank/DDBJ whole genome shotgun (WGS) entry which is preliminary data.</text>
</comment>
<gene>
    <name evidence="3" type="ORF">L596_025879</name>
</gene>
<feature type="compositionally biased region" description="Low complexity" evidence="2">
    <location>
        <begin position="100"/>
        <end position="114"/>
    </location>
</feature>
<evidence type="ECO:0000313" key="3">
    <source>
        <dbReference type="EMBL" id="TKR65481.1"/>
    </source>
</evidence>
<evidence type="ECO:0000256" key="2">
    <source>
        <dbReference type="SAM" id="MobiDB-lite"/>
    </source>
</evidence>
<evidence type="ECO:0000256" key="1">
    <source>
        <dbReference type="SAM" id="Coils"/>
    </source>
</evidence>
<evidence type="ECO:0000313" key="4">
    <source>
        <dbReference type="Proteomes" id="UP000298663"/>
    </source>
</evidence>
<sequence length="227" mass="25428">MGWKTGERRARRTVDVHDFGTLKNGGELPRPSSSRATAGDLSRRTTSNESNESASNQSGGALNLITKSDESPPSTKFLSARDESERTSSDRSVPLNDTESSTSSTQQMLLQRSSGAQSCQSDSDQALQFVLSRIGNMVDLANRTFNTHHQTILDEKNATAILHQKLISIVDRLSEQESRLERRLDEEQRKSRNYLKRYCSAKREASSLRLQVSSLKRQIVDNRQQQA</sequence>
<proteinExistence type="predicted"/>
<keyword evidence="4" id="KW-1185">Reference proteome</keyword>
<keyword evidence="1" id="KW-0175">Coiled coil</keyword>
<reference evidence="3 4" key="1">
    <citation type="journal article" date="2015" name="Genome Biol.">
        <title>Comparative genomics of Steinernema reveals deeply conserved gene regulatory networks.</title>
        <authorList>
            <person name="Dillman A.R."/>
            <person name="Macchietto M."/>
            <person name="Porter C.F."/>
            <person name="Rogers A."/>
            <person name="Williams B."/>
            <person name="Antoshechkin I."/>
            <person name="Lee M.M."/>
            <person name="Goodwin Z."/>
            <person name="Lu X."/>
            <person name="Lewis E.E."/>
            <person name="Goodrich-Blair H."/>
            <person name="Stock S.P."/>
            <person name="Adams B.J."/>
            <person name="Sternberg P.W."/>
            <person name="Mortazavi A."/>
        </authorList>
    </citation>
    <scope>NUCLEOTIDE SEQUENCE [LARGE SCALE GENOMIC DNA]</scope>
    <source>
        <strain evidence="3 4">ALL</strain>
    </source>
</reference>
<feature type="compositionally biased region" description="Basic and acidic residues" evidence="2">
    <location>
        <begin position="1"/>
        <end position="20"/>
    </location>
</feature>
<accession>A0A4U5M927</accession>
<name>A0A4U5M927_STECR</name>
<dbReference type="AlphaFoldDB" id="A0A4U5M927"/>
<dbReference type="Proteomes" id="UP000298663">
    <property type="component" value="Unassembled WGS sequence"/>
</dbReference>
<reference evidence="3 4" key="2">
    <citation type="journal article" date="2019" name="G3 (Bethesda)">
        <title>Hybrid Assembly of the Genome of the Entomopathogenic Nematode Steinernema carpocapsae Identifies the X-Chromosome.</title>
        <authorList>
            <person name="Serra L."/>
            <person name="Macchietto M."/>
            <person name="Macias-Munoz A."/>
            <person name="McGill C.J."/>
            <person name="Rodriguez I.M."/>
            <person name="Rodriguez B."/>
            <person name="Murad R."/>
            <person name="Mortazavi A."/>
        </authorList>
    </citation>
    <scope>NUCLEOTIDE SEQUENCE [LARGE SCALE GENOMIC DNA]</scope>
    <source>
        <strain evidence="3 4">ALL</strain>
    </source>
</reference>
<feature type="compositionally biased region" description="Low complexity" evidence="2">
    <location>
        <begin position="47"/>
        <end position="61"/>
    </location>
</feature>
<dbReference type="EMBL" id="AZBU02000009">
    <property type="protein sequence ID" value="TKR65481.1"/>
    <property type="molecule type" value="Genomic_DNA"/>
</dbReference>
<feature type="coiled-coil region" evidence="1">
    <location>
        <begin position="170"/>
        <end position="197"/>
    </location>
</feature>
<feature type="compositionally biased region" description="Basic and acidic residues" evidence="2">
    <location>
        <begin position="79"/>
        <end position="89"/>
    </location>
</feature>
<protein>
    <submittedName>
        <fullName evidence="3">Uncharacterized protein</fullName>
    </submittedName>
</protein>
<organism evidence="3 4">
    <name type="scientific">Steinernema carpocapsae</name>
    <name type="common">Entomopathogenic nematode</name>
    <dbReference type="NCBI Taxonomy" id="34508"/>
    <lineage>
        <taxon>Eukaryota</taxon>
        <taxon>Metazoa</taxon>
        <taxon>Ecdysozoa</taxon>
        <taxon>Nematoda</taxon>
        <taxon>Chromadorea</taxon>
        <taxon>Rhabditida</taxon>
        <taxon>Tylenchina</taxon>
        <taxon>Panagrolaimomorpha</taxon>
        <taxon>Strongyloidoidea</taxon>
        <taxon>Steinernematidae</taxon>
        <taxon>Steinernema</taxon>
    </lineage>
</organism>